<feature type="compositionally biased region" description="Acidic residues" evidence="1">
    <location>
        <begin position="24"/>
        <end position="38"/>
    </location>
</feature>
<protein>
    <submittedName>
        <fullName evidence="2">DUF3710 domain-containing protein</fullName>
    </submittedName>
</protein>
<reference evidence="2 3" key="1">
    <citation type="submission" date="2019-09" db="EMBL/GenBank/DDBJ databases">
        <title>Phylogeny of genus Pseudoclavibacter and closely related genus.</title>
        <authorList>
            <person name="Li Y."/>
        </authorList>
    </citation>
    <scope>NUCLEOTIDE SEQUENCE [LARGE SCALE GENOMIC DNA]</scope>
    <source>
        <strain evidence="2 3">DSM 23821</strain>
    </source>
</reference>
<comment type="caution">
    <text evidence="2">The sequence shown here is derived from an EMBL/GenBank/DDBJ whole genome shotgun (WGS) entry which is preliminary data.</text>
</comment>
<proteinExistence type="predicted"/>
<feature type="region of interest" description="Disordered" evidence="1">
    <location>
        <begin position="15"/>
        <end position="59"/>
    </location>
</feature>
<dbReference type="OrthoDB" id="8480367at2"/>
<dbReference type="EMBL" id="WBJZ01000013">
    <property type="protein sequence ID" value="KAB1656009.1"/>
    <property type="molecule type" value="Genomic_DNA"/>
</dbReference>
<feature type="compositionally biased region" description="Basic and acidic residues" evidence="1">
    <location>
        <begin position="39"/>
        <end position="51"/>
    </location>
</feature>
<dbReference type="Pfam" id="PF12502">
    <property type="entry name" value="DUF3710"/>
    <property type="match status" value="1"/>
</dbReference>
<sequence length="260" mass="28261">MGLFDFRKRGADEPVEKAVRLTVDDEQLDEDEDDDELEEKSAPADRAEKGPFDSSEANPARRYVDLGGIRIPAREGLGLRLEVEESTKRLVAVALEFEGSLLQVQAFAAPRSEGLWHPIRRQLAEQITKQGGTATEVKAKIGPVLETKLPVVARGGQGGQTRSARFIGVDGPRWFLRGVLTGPALSDPAATARLERLFRSIVVVRGDGPIPPRELLKLVVPKAMSSQVNAADATPAAKAAAEPSERTTGRRRRSRRDADA</sequence>
<evidence type="ECO:0000256" key="1">
    <source>
        <dbReference type="SAM" id="MobiDB-lite"/>
    </source>
</evidence>
<dbReference type="RefSeq" id="WP_158040957.1">
    <property type="nucleotide sequence ID" value="NZ_JACCFV010000001.1"/>
</dbReference>
<keyword evidence="3" id="KW-1185">Reference proteome</keyword>
<accession>A0A7J5BQF0</accession>
<organism evidence="2 3">
    <name type="scientific">Pseudoclavibacter chungangensis</name>
    <dbReference type="NCBI Taxonomy" id="587635"/>
    <lineage>
        <taxon>Bacteria</taxon>
        <taxon>Bacillati</taxon>
        <taxon>Actinomycetota</taxon>
        <taxon>Actinomycetes</taxon>
        <taxon>Micrococcales</taxon>
        <taxon>Microbacteriaceae</taxon>
        <taxon>Pseudoclavibacter</taxon>
    </lineage>
</organism>
<dbReference type="InterPro" id="IPR022183">
    <property type="entry name" value="DUF3710"/>
</dbReference>
<evidence type="ECO:0000313" key="3">
    <source>
        <dbReference type="Proteomes" id="UP000467240"/>
    </source>
</evidence>
<gene>
    <name evidence="2" type="ORF">F8O01_11245</name>
</gene>
<feature type="compositionally biased region" description="Basic residues" evidence="1">
    <location>
        <begin position="249"/>
        <end position="260"/>
    </location>
</feature>
<name>A0A7J5BQF0_9MICO</name>
<dbReference type="Proteomes" id="UP000467240">
    <property type="component" value="Unassembled WGS sequence"/>
</dbReference>
<evidence type="ECO:0000313" key="2">
    <source>
        <dbReference type="EMBL" id="KAB1656009.1"/>
    </source>
</evidence>
<feature type="region of interest" description="Disordered" evidence="1">
    <location>
        <begin position="227"/>
        <end position="260"/>
    </location>
</feature>
<feature type="compositionally biased region" description="Low complexity" evidence="1">
    <location>
        <begin position="230"/>
        <end position="241"/>
    </location>
</feature>
<dbReference type="AlphaFoldDB" id="A0A7J5BQF0"/>